<feature type="transmembrane region" description="Helical" evidence="1">
    <location>
        <begin position="295"/>
        <end position="321"/>
    </location>
</feature>
<feature type="transmembrane region" description="Helical" evidence="1">
    <location>
        <begin position="254"/>
        <end position="275"/>
    </location>
</feature>
<accession>A0A6A6DGI5</accession>
<name>A0A6A6DGI5_9PEZI</name>
<keyword evidence="3" id="KW-1185">Reference proteome</keyword>
<reference evidence="2" key="1">
    <citation type="journal article" date="2020" name="Stud. Mycol.">
        <title>101 Dothideomycetes genomes: a test case for predicting lifestyles and emergence of pathogens.</title>
        <authorList>
            <person name="Haridas S."/>
            <person name="Albert R."/>
            <person name="Binder M."/>
            <person name="Bloem J."/>
            <person name="Labutti K."/>
            <person name="Salamov A."/>
            <person name="Andreopoulos B."/>
            <person name="Baker S."/>
            <person name="Barry K."/>
            <person name="Bills G."/>
            <person name="Bluhm B."/>
            <person name="Cannon C."/>
            <person name="Castanera R."/>
            <person name="Culley D."/>
            <person name="Daum C."/>
            <person name="Ezra D."/>
            <person name="Gonzalez J."/>
            <person name="Henrissat B."/>
            <person name="Kuo A."/>
            <person name="Liang C."/>
            <person name="Lipzen A."/>
            <person name="Lutzoni F."/>
            <person name="Magnuson J."/>
            <person name="Mondo S."/>
            <person name="Nolan M."/>
            <person name="Ohm R."/>
            <person name="Pangilinan J."/>
            <person name="Park H.-J."/>
            <person name="Ramirez L."/>
            <person name="Alfaro M."/>
            <person name="Sun H."/>
            <person name="Tritt A."/>
            <person name="Yoshinaga Y."/>
            <person name="Zwiers L.-H."/>
            <person name="Turgeon B."/>
            <person name="Goodwin S."/>
            <person name="Spatafora J."/>
            <person name="Crous P."/>
            <person name="Grigoriev I."/>
        </authorList>
    </citation>
    <scope>NUCLEOTIDE SEQUENCE</scope>
    <source>
        <strain evidence="2">CBS 207.26</strain>
    </source>
</reference>
<protein>
    <submittedName>
        <fullName evidence="2">Uncharacterized protein</fullName>
    </submittedName>
</protein>
<dbReference type="EMBL" id="ML994687">
    <property type="protein sequence ID" value="KAF2177558.1"/>
    <property type="molecule type" value="Genomic_DNA"/>
</dbReference>
<keyword evidence="1" id="KW-0472">Membrane</keyword>
<sequence>MNNTGASALLQKMPALEPPFRRQLPPMEDRLNAGLEPATPLLPATYRNRHTVRLVSADLRSFLECDLNIERLNSIHDWFWLVGFPTSPRALHYQRLKKREIIATEQMDLHLVWSTDRIFIKPLPRYLLCPHFWRQHICPYRHLYRTALGFMLSYVALIEREIDFGLATNNSLIPADVTWEGWLAFAEEIVMQTNSNFPESFQTPLESRVLVNPRFYYGELRLGRLNWVYRLASRNPRGYLTNSKTYGAYLRDNFNLLITFFTYTTIVLSAMQVGLSTEFLKGNLAFDKAAFAFTLFAILVPFAAIGAVTTILVVLFMVNLLRVLKIRGKRRRQGAGV</sequence>
<dbReference type="PANTHER" id="PTHR34414:SF1">
    <property type="entry name" value="SUBTILISIN-LIKE SERINE PROTEASE"/>
    <property type="match status" value="1"/>
</dbReference>
<dbReference type="AlphaFoldDB" id="A0A6A6DGI5"/>
<dbReference type="PANTHER" id="PTHR34414">
    <property type="entry name" value="HET DOMAIN-CONTAINING PROTEIN-RELATED"/>
    <property type="match status" value="1"/>
</dbReference>
<organism evidence="2 3">
    <name type="scientific">Zopfia rhizophila CBS 207.26</name>
    <dbReference type="NCBI Taxonomy" id="1314779"/>
    <lineage>
        <taxon>Eukaryota</taxon>
        <taxon>Fungi</taxon>
        <taxon>Dikarya</taxon>
        <taxon>Ascomycota</taxon>
        <taxon>Pezizomycotina</taxon>
        <taxon>Dothideomycetes</taxon>
        <taxon>Dothideomycetes incertae sedis</taxon>
        <taxon>Zopfiaceae</taxon>
        <taxon>Zopfia</taxon>
    </lineage>
</organism>
<dbReference type="Proteomes" id="UP000800200">
    <property type="component" value="Unassembled WGS sequence"/>
</dbReference>
<dbReference type="InterPro" id="IPR046536">
    <property type="entry name" value="DUF6601"/>
</dbReference>
<keyword evidence="1" id="KW-1133">Transmembrane helix</keyword>
<evidence type="ECO:0000256" key="1">
    <source>
        <dbReference type="SAM" id="Phobius"/>
    </source>
</evidence>
<dbReference type="Pfam" id="PF20246">
    <property type="entry name" value="DUF6601"/>
    <property type="match status" value="1"/>
</dbReference>
<proteinExistence type="predicted"/>
<evidence type="ECO:0000313" key="3">
    <source>
        <dbReference type="Proteomes" id="UP000800200"/>
    </source>
</evidence>
<keyword evidence="1" id="KW-0812">Transmembrane</keyword>
<evidence type="ECO:0000313" key="2">
    <source>
        <dbReference type="EMBL" id="KAF2177558.1"/>
    </source>
</evidence>
<gene>
    <name evidence="2" type="ORF">K469DRAFT_719764</name>
</gene>
<dbReference type="OrthoDB" id="5086500at2759"/>